<dbReference type="AlphaFoldDB" id="A0A5Q0UGB0"/>
<evidence type="ECO:0000256" key="2">
    <source>
        <dbReference type="ARBA" id="ARBA00022448"/>
    </source>
</evidence>
<organism evidence="6 7">
    <name type="scientific">Candidatus Nanohalobium constans</name>
    <dbReference type="NCBI Taxonomy" id="2565781"/>
    <lineage>
        <taxon>Archaea</taxon>
        <taxon>Candidatus Nanohalarchaeota</taxon>
        <taxon>Candidatus Nanohalobia</taxon>
        <taxon>Candidatus Nanohalobiales</taxon>
        <taxon>Candidatus Nanohalobiaceae</taxon>
        <taxon>Candidatus Nanohalobium</taxon>
    </lineage>
</organism>
<evidence type="ECO:0000256" key="1">
    <source>
        <dbReference type="ARBA" id="ARBA00005417"/>
    </source>
</evidence>
<reference evidence="7" key="1">
    <citation type="submission" date="2019-05" db="EMBL/GenBank/DDBJ databases">
        <title>Candidatus Nanohalobium constans, a novel model system to study the DPANN nano-sized archaea: genomic and physiological characterization of a nanoarchaeon co-cultured with its chitinotrophic host.</title>
        <authorList>
            <person name="La Cono V."/>
            <person name="Arcadi E."/>
            <person name="Crisafi F."/>
            <person name="Denaro R."/>
            <person name="La Spada G."/>
            <person name="Messina E."/>
            <person name="Smedile F."/>
            <person name="Toshchakov S.V."/>
            <person name="Shevchenko M.A."/>
            <person name="Golyshin P.N."/>
            <person name="Golyshina O.V."/>
            <person name="Ferrer M."/>
            <person name="Rohde M."/>
            <person name="Mushegian A."/>
            <person name="Sorokin D.Y."/>
            <person name="Giuliano L."/>
            <person name="Yakimov M.M."/>
        </authorList>
    </citation>
    <scope>NUCLEOTIDE SEQUENCE [LARGE SCALE GENOMIC DNA]</scope>
    <source>
        <strain evidence="7">LC1Nh</strain>
    </source>
</reference>
<dbReference type="SMART" id="SM00382">
    <property type="entry name" value="AAA"/>
    <property type="match status" value="1"/>
</dbReference>
<dbReference type="EMBL" id="CP040089">
    <property type="protein sequence ID" value="QGA80647.1"/>
    <property type="molecule type" value="Genomic_DNA"/>
</dbReference>
<dbReference type="InterPro" id="IPR027417">
    <property type="entry name" value="P-loop_NTPase"/>
</dbReference>
<evidence type="ECO:0000256" key="3">
    <source>
        <dbReference type="ARBA" id="ARBA00022741"/>
    </source>
</evidence>
<dbReference type="PROSITE" id="PS50893">
    <property type="entry name" value="ABC_TRANSPORTER_2"/>
    <property type="match status" value="1"/>
</dbReference>
<feature type="domain" description="ABC transporter" evidence="5">
    <location>
        <begin position="4"/>
        <end position="229"/>
    </location>
</feature>
<protein>
    <submittedName>
        <fullName evidence="6">ABC-2 type transport system ATP-binding protein</fullName>
    </submittedName>
</protein>
<dbReference type="PANTHER" id="PTHR43335">
    <property type="entry name" value="ABC TRANSPORTER, ATP-BINDING PROTEIN"/>
    <property type="match status" value="1"/>
</dbReference>
<evidence type="ECO:0000313" key="7">
    <source>
        <dbReference type="Proteomes" id="UP000377803"/>
    </source>
</evidence>
<dbReference type="Pfam" id="PF00005">
    <property type="entry name" value="ABC_tran"/>
    <property type="match status" value="1"/>
</dbReference>
<accession>A0A5Q0UGB0</accession>
<dbReference type="CDD" id="cd03230">
    <property type="entry name" value="ABC_DR_subfamily_A"/>
    <property type="match status" value="1"/>
</dbReference>
<dbReference type="PANTHER" id="PTHR43335:SF4">
    <property type="entry name" value="ABC TRANSPORTER, ATP-BINDING PROTEIN"/>
    <property type="match status" value="1"/>
</dbReference>
<dbReference type="SUPFAM" id="SSF52540">
    <property type="entry name" value="P-loop containing nucleoside triphosphate hydrolases"/>
    <property type="match status" value="1"/>
</dbReference>
<keyword evidence="7" id="KW-1185">Reference proteome</keyword>
<dbReference type="Proteomes" id="UP000377803">
    <property type="component" value="Chromosome"/>
</dbReference>
<dbReference type="KEGG" id="ncon:LC1Nh_0763"/>
<comment type="similarity">
    <text evidence="1">Belongs to the ABC transporter superfamily.</text>
</comment>
<proteinExistence type="inferred from homology"/>
<keyword evidence="4 6" id="KW-0067">ATP-binding</keyword>
<evidence type="ECO:0000256" key="4">
    <source>
        <dbReference type="ARBA" id="ARBA00022840"/>
    </source>
</evidence>
<name>A0A5Q0UGB0_9ARCH</name>
<sequence length="300" mass="33356">MSKIELQGVEKSYGSHEVLKGFDLSVKEGEIFGLLGPNGVGKTTLFQTVIGLLREDDGTVKIEGEEHTGGKEVRSKIGYLPSDISFYGGMSARENLEYFAQLAGTEPDFDELLELVGLEEDADRNPKDFSTGMKKRLGIAQSLIKDPEIIIYDEPTTGLDPEGKRRFRQHAEKINKEKDKTIIISSHITTEISPLCDRFGIMKDGEIVACGTKAELSKETDNDLGILIEAEDTDKLVQVVEDSSLDVEVLVDDTEVEVVTEDDIRSELFRILLENDVDVKTFEIEEETLENAYMKLTGEA</sequence>
<gene>
    <name evidence="6" type="ORF">LC1Nh_0763</name>
</gene>
<keyword evidence="2" id="KW-0813">Transport</keyword>
<dbReference type="OrthoDB" id="31298at2157"/>
<dbReference type="InterPro" id="IPR003439">
    <property type="entry name" value="ABC_transporter-like_ATP-bd"/>
</dbReference>
<dbReference type="GO" id="GO:0005524">
    <property type="term" value="F:ATP binding"/>
    <property type="evidence" value="ECO:0007669"/>
    <property type="project" value="UniProtKB-KW"/>
</dbReference>
<dbReference type="RefSeq" id="WP_153550387.1">
    <property type="nucleotide sequence ID" value="NZ_CP040089.1"/>
</dbReference>
<dbReference type="InterPro" id="IPR003593">
    <property type="entry name" value="AAA+_ATPase"/>
</dbReference>
<evidence type="ECO:0000259" key="5">
    <source>
        <dbReference type="PROSITE" id="PS50893"/>
    </source>
</evidence>
<dbReference type="GeneID" id="42365151"/>
<dbReference type="GO" id="GO:0016887">
    <property type="term" value="F:ATP hydrolysis activity"/>
    <property type="evidence" value="ECO:0007669"/>
    <property type="project" value="InterPro"/>
</dbReference>
<evidence type="ECO:0000313" key="6">
    <source>
        <dbReference type="EMBL" id="QGA80647.1"/>
    </source>
</evidence>
<dbReference type="Gene3D" id="3.40.50.300">
    <property type="entry name" value="P-loop containing nucleotide triphosphate hydrolases"/>
    <property type="match status" value="1"/>
</dbReference>
<keyword evidence="3" id="KW-0547">Nucleotide-binding</keyword>